<organism evidence="12 13">
    <name type="scientific">Naegleria lovaniensis</name>
    <name type="common">Amoeba</name>
    <dbReference type="NCBI Taxonomy" id="51637"/>
    <lineage>
        <taxon>Eukaryota</taxon>
        <taxon>Discoba</taxon>
        <taxon>Heterolobosea</taxon>
        <taxon>Tetramitia</taxon>
        <taxon>Eutetramitia</taxon>
        <taxon>Vahlkampfiidae</taxon>
        <taxon>Naegleria</taxon>
    </lineage>
</organism>
<feature type="active site" description="Glycyl thioester intermediate" evidence="8">
    <location>
        <position position="962"/>
    </location>
</feature>
<dbReference type="PANTHER" id="PTHR11254">
    <property type="entry name" value="HECT DOMAIN UBIQUITIN-PROTEIN LIGASE"/>
    <property type="match status" value="1"/>
</dbReference>
<evidence type="ECO:0000256" key="10">
    <source>
        <dbReference type="SAM" id="MobiDB-lite"/>
    </source>
</evidence>
<reference evidence="12 13" key="1">
    <citation type="journal article" date="2018" name="BMC Genomics">
        <title>The genome of Naegleria lovaniensis, the basis for a comparative approach to unravel pathogenicity factors of the human pathogenic amoeba N. fowleri.</title>
        <authorList>
            <person name="Liechti N."/>
            <person name="Schurch N."/>
            <person name="Bruggmann R."/>
            <person name="Wittwer M."/>
        </authorList>
    </citation>
    <scope>NUCLEOTIDE SEQUENCE [LARGE SCALE GENOMIC DNA]</scope>
    <source>
        <strain evidence="12 13">ATCC 30569</strain>
    </source>
</reference>
<dbReference type="Gene3D" id="2.130.10.10">
    <property type="entry name" value="YVTN repeat-like/Quinoprotein amine dehydrogenase"/>
    <property type="match status" value="1"/>
</dbReference>
<dbReference type="GeneID" id="68100373"/>
<evidence type="ECO:0000256" key="1">
    <source>
        <dbReference type="ARBA" id="ARBA00000885"/>
    </source>
</evidence>
<evidence type="ECO:0000313" key="13">
    <source>
        <dbReference type="Proteomes" id="UP000816034"/>
    </source>
</evidence>
<evidence type="ECO:0000259" key="11">
    <source>
        <dbReference type="PROSITE" id="PS50237"/>
    </source>
</evidence>
<keyword evidence="13" id="KW-1185">Reference proteome</keyword>
<feature type="repeat" description="WD" evidence="9">
    <location>
        <begin position="259"/>
        <end position="300"/>
    </location>
</feature>
<evidence type="ECO:0000256" key="9">
    <source>
        <dbReference type="PROSITE-ProRule" id="PRU00221"/>
    </source>
</evidence>
<dbReference type="SUPFAM" id="SSF50978">
    <property type="entry name" value="WD40 repeat-like"/>
    <property type="match status" value="1"/>
</dbReference>
<comment type="caution">
    <text evidence="12">The sequence shown here is derived from an EMBL/GenBank/DDBJ whole genome shotgun (WGS) entry which is preliminary data.</text>
</comment>
<evidence type="ECO:0000256" key="7">
    <source>
        <dbReference type="ARBA" id="ARBA00022786"/>
    </source>
</evidence>
<comment type="pathway">
    <text evidence="2">Protein modification; protein ubiquitination.</text>
</comment>
<feature type="compositionally biased region" description="Polar residues" evidence="10">
    <location>
        <begin position="17"/>
        <end position="29"/>
    </location>
</feature>
<evidence type="ECO:0000256" key="5">
    <source>
        <dbReference type="ARBA" id="ARBA00022679"/>
    </source>
</evidence>
<sequence length="996" mass="113722">MGQSPSGREDAGDDIQNFWQTDPNSTELSSPELKQKKNFLLKLFKIHPDQLLNGHVNTPLSPTTTATLKTFTSSLDPNQLNMVQSASMMASRSALSNIIGNYTMDDEEDLTSVGSFVRKSEKASEPLVMRNVKDFKKFKHFNRITCLKVNRDRVWTASLDKTICCWDRETGDCIKLFQGHSKAVTCFHIDNKNGLLYSGSYDRSVKVWDIETQNCVQTFDSNENWICCLAVGNGYLFCSGYDCAISVYDVKTGKKLAKMIGHFKKVEDMIFNHSEGILYTTGADCTVRAWDVSSLTCVKVHLCREYCHYFAQYGNCIYVSQPQNIYSFNVESNKSNPLLVGISNFCIMTEENAEDGSYLAGWNKEKRQFEIYDLNELTLLHTLPQDNILDATNLYGDLSCNRLYFTSGCFVKFIDVSVIYNAKNSISSLNKPVYMQYEELFNYFVEVLFYPVNKVADAIEQLDSTQPLSECKNLDDQIERLSTYFKQQVEKASNESSASLISLQHSFHNTSHHSLQQDDVYYISKGAAQSYESSGSIMTPNNDKVTNDHDFFIPFQRNNNSICFELAVVPQNVMSIAERMKAIASLCLDGCNNTNSSNNNFSIPSVIYTDSERELDYETRKELFYHKLRQLKGEGLLQPTVVFVRREQLVYDACKNFSILKGVDLMKPMFVYFAGEQGFDVGGVTREFYHLLSHKILDPNNALFVRTGHANTYHPNPTSAVNADHLQYFHFIGKLVGKALSDNKIMDTHFSKVIFKLIVGRPVTFEDLEAVEPTMYLSLKKMLLLDNIDSIMEMTFTADLNDFGENNVYELCENGEEIDVNDDNKYEFVEAYAKWKLVESVRPQVEKLLEGIYEVIPPEYLTIFNESELELLLCGSTEFSISEWRQHTFYEGGFEEHHPTVQFFWKMLEQEFSHIQQAQLLQFATGTSCLPCEGFSGLSPPFTLCLLRHHVSTEYLPVAHTCLNRIDIPPYETLEKMTERFKKALRYGGSQGFSMH</sequence>
<dbReference type="Gene3D" id="3.90.1750.10">
    <property type="entry name" value="Hect, E3 ligase catalytic domains"/>
    <property type="match status" value="1"/>
</dbReference>
<protein>
    <recommendedName>
        <fullName evidence="3">HECT-type E3 ubiquitin transferase</fullName>
        <ecNumber evidence="3">2.3.2.26</ecNumber>
    </recommendedName>
</protein>
<gene>
    <name evidence="12" type="ORF">C9374_007919</name>
</gene>
<name>A0AA88GLP8_NAELO</name>
<evidence type="ECO:0000256" key="8">
    <source>
        <dbReference type="PROSITE-ProRule" id="PRU00104"/>
    </source>
</evidence>
<dbReference type="GO" id="GO:0006511">
    <property type="term" value="P:ubiquitin-dependent protein catabolic process"/>
    <property type="evidence" value="ECO:0007669"/>
    <property type="project" value="TreeGrafter"/>
</dbReference>
<dbReference type="GO" id="GO:0005737">
    <property type="term" value="C:cytoplasm"/>
    <property type="evidence" value="ECO:0007669"/>
    <property type="project" value="TreeGrafter"/>
</dbReference>
<comment type="catalytic activity">
    <reaction evidence="1">
        <text>S-ubiquitinyl-[E2 ubiquitin-conjugating enzyme]-L-cysteine + [acceptor protein]-L-lysine = [E2 ubiquitin-conjugating enzyme]-L-cysteine + N(6)-ubiquitinyl-[acceptor protein]-L-lysine.</text>
        <dbReference type="EC" id="2.3.2.26"/>
    </reaction>
</comment>
<feature type="region of interest" description="Disordered" evidence="10">
    <location>
        <begin position="1"/>
        <end position="31"/>
    </location>
</feature>
<dbReference type="GO" id="GO:0016567">
    <property type="term" value="P:protein ubiquitination"/>
    <property type="evidence" value="ECO:0007669"/>
    <property type="project" value="TreeGrafter"/>
</dbReference>
<evidence type="ECO:0000256" key="6">
    <source>
        <dbReference type="ARBA" id="ARBA00022737"/>
    </source>
</evidence>
<dbReference type="InterPro" id="IPR000569">
    <property type="entry name" value="HECT_dom"/>
</dbReference>
<accession>A0AA88GLP8</accession>
<keyword evidence="7 8" id="KW-0833">Ubl conjugation pathway</keyword>
<dbReference type="InterPro" id="IPR035983">
    <property type="entry name" value="Hect_E3_ubiquitin_ligase"/>
</dbReference>
<dbReference type="PROSITE" id="PS50082">
    <property type="entry name" value="WD_REPEATS_2"/>
    <property type="match status" value="2"/>
</dbReference>
<feature type="repeat" description="WD" evidence="9">
    <location>
        <begin position="177"/>
        <end position="218"/>
    </location>
</feature>
<keyword evidence="5" id="KW-0808">Transferase</keyword>
<dbReference type="Proteomes" id="UP000816034">
    <property type="component" value="Unassembled WGS sequence"/>
</dbReference>
<dbReference type="Pfam" id="PF00632">
    <property type="entry name" value="HECT"/>
    <property type="match status" value="1"/>
</dbReference>
<dbReference type="InterPro" id="IPR015943">
    <property type="entry name" value="WD40/YVTN_repeat-like_dom_sf"/>
</dbReference>
<evidence type="ECO:0000256" key="4">
    <source>
        <dbReference type="ARBA" id="ARBA00022574"/>
    </source>
</evidence>
<keyword evidence="6" id="KW-0677">Repeat</keyword>
<dbReference type="SMART" id="SM00119">
    <property type="entry name" value="HECTc"/>
    <property type="match status" value="1"/>
</dbReference>
<evidence type="ECO:0000256" key="2">
    <source>
        <dbReference type="ARBA" id="ARBA00004906"/>
    </source>
</evidence>
<dbReference type="InterPro" id="IPR001680">
    <property type="entry name" value="WD40_rpt"/>
</dbReference>
<dbReference type="Gene3D" id="3.30.2160.10">
    <property type="entry name" value="Hect, E3 ligase catalytic domain"/>
    <property type="match status" value="1"/>
</dbReference>
<dbReference type="GO" id="GO:0061630">
    <property type="term" value="F:ubiquitin protein ligase activity"/>
    <property type="evidence" value="ECO:0007669"/>
    <property type="project" value="UniProtKB-EC"/>
</dbReference>
<dbReference type="AlphaFoldDB" id="A0AA88GLP8"/>
<dbReference type="SUPFAM" id="SSF56204">
    <property type="entry name" value="Hect, E3 ligase catalytic domain"/>
    <property type="match status" value="1"/>
</dbReference>
<dbReference type="InterPro" id="IPR036322">
    <property type="entry name" value="WD40_repeat_dom_sf"/>
</dbReference>
<dbReference type="RefSeq" id="XP_044546033.1">
    <property type="nucleotide sequence ID" value="XM_044697937.1"/>
</dbReference>
<dbReference type="EC" id="2.3.2.26" evidence="3"/>
<dbReference type="PROSITE" id="PS00678">
    <property type="entry name" value="WD_REPEATS_1"/>
    <property type="match status" value="2"/>
</dbReference>
<dbReference type="InterPro" id="IPR019775">
    <property type="entry name" value="WD40_repeat_CS"/>
</dbReference>
<dbReference type="EMBL" id="PYSW02000031">
    <property type="protein sequence ID" value="KAG2378771.1"/>
    <property type="molecule type" value="Genomic_DNA"/>
</dbReference>
<keyword evidence="4 9" id="KW-0853">WD repeat</keyword>
<dbReference type="PROSITE" id="PS50294">
    <property type="entry name" value="WD_REPEATS_REGION"/>
    <property type="match status" value="2"/>
</dbReference>
<dbReference type="InterPro" id="IPR050409">
    <property type="entry name" value="E3_ubiq-protein_ligase"/>
</dbReference>
<dbReference type="PANTHER" id="PTHR11254:SF440">
    <property type="entry name" value="E3 UBIQUITIN-PROTEIN LIGASE NEDD-4"/>
    <property type="match status" value="1"/>
</dbReference>
<proteinExistence type="predicted"/>
<dbReference type="Pfam" id="PF00400">
    <property type="entry name" value="WD40"/>
    <property type="match status" value="4"/>
</dbReference>
<dbReference type="Gene3D" id="3.30.2410.10">
    <property type="entry name" value="Hect, E3 ligase catalytic domain"/>
    <property type="match status" value="1"/>
</dbReference>
<evidence type="ECO:0000313" key="12">
    <source>
        <dbReference type="EMBL" id="KAG2378771.1"/>
    </source>
</evidence>
<feature type="domain" description="HECT" evidence="11">
    <location>
        <begin position="661"/>
        <end position="996"/>
    </location>
</feature>
<dbReference type="PROSITE" id="PS50237">
    <property type="entry name" value="HECT"/>
    <property type="match status" value="1"/>
</dbReference>
<evidence type="ECO:0000256" key="3">
    <source>
        <dbReference type="ARBA" id="ARBA00012485"/>
    </source>
</evidence>
<dbReference type="CDD" id="cd00078">
    <property type="entry name" value="HECTc"/>
    <property type="match status" value="1"/>
</dbReference>
<dbReference type="SMART" id="SM00320">
    <property type="entry name" value="WD40"/>
    <property type="match status" value="4"/>
</dbReference>